<evidence type="ECO:0000313" key="3">
    <source>
        <dbReference type="EMBL" id="PKE26390.1"/>
    </source>
</evidence>
<dbReference type="Gene3D" id="3.40.50.2000">
    <property type="entry name" value="Glycogen Phosphorylase B"/>
    <property type="match status" value="2"/>
</dbReference>
<dbReference type="InterPro" id="IPR028098">
    <property type="entry name" value="Glyco_trans_4-like_N"/>
</dbReference>
<feature type="domain" description="Glycosyl transferase family 1" evidence="1">
    <location>
        <begin position="183"/>
        <end position="333"/>
    </location>
</feature>
<dbReference type="Pfam" id="PF00534">
    <property type="entry name" value="Glycos_transf_1"/>
    <property type="match status" value="1"/>
</dbReference>
<comment type="caution">
    <text evidence="3">The sequence shown here is derived from an EMBL/GenBank/DDBJ whole genome shotgun (WGS) entry which is preliminary data.</text>
</comment>
<dbReference type="SUPFAM" id="SSF53756">
    <property type="entry name" value="UDP-Glycosyltransferase/glycogen phosphorylase"/>
    <property type="match status" value="1"/>
</dbReference>
<dbReference type="EMBL" id="PIXC01000009">
    <property type="protein sequence ID" value="PKE26390.1"/>
    <property type="molecule type" value="Genomic_DNA"/>
</dbReference>
<evidence type="ECO:0000259" key="1">
    <source>
        <dbReference type="Pfam" id="PF00534"/>
    </source>
</evidence>
<name>A0A855GMP3_9STAP</name>
<dbReference type="InterPro" id="IPR001296">
    <property type="entry name" value="Glyco_trans_1"/>
</dbReference>
<protein>
    <recommendedName>
        <fullName evidence="5">Glycosyltransferase family 4 protein</fullName>
    </recommendedName>
</protein>
<dbReference type="Proteomes" id="UP000233482">
    <property type="component" value="Unassembled WGS sequence"/>
</dbReference>
<dbReference type="PANTHER" id="PTHR12526">
    <property type="entry name" value="GLYCOSYLTRANSFERASE"/>
    <property type="match status" value="1"/>
</dbReference>
<feature type="domain" description="Glycosyltransferase subfamily 4-like N-terminal" evidence="2">
    <location>
        <begin position="14"/>
        <end position="168"/>
    </location>
</feature>
<proteinExistence type="predicted"/>
<dbReference type="AlphaFoldDB" id="A0A855GMP3"/>
<organism evidence="3 4">
    <name type="scientific">Macrococcoides caseolyticum</name>
    <dbReference type="NCBI Taxonomy" id="69966"/>
    <lineage>
        <taxon>Bacteria</taxon>
        <taxon>Bacillati</taxon>
        <taxon>Bacillota</taxon>
        <taxon>Bacilli</taxon>
        <taxon>Bacillales</taxon>
        <taxon>Staphylococcaceae</taxon>
        <taxon>Macrococcoides</taxon>
    </lineage>
</organism>
<accession>A0A855GMP3</accession>
<dbReference type="RefSeq" id="WP_101144180.1">
    <property type="nucleotide sequence ID" value="NZ_CP073801.1"/>
</dbReference>
<gene>
    <name evidence="3" type="ORF">CW686_05375</name>
</gene>
<dbReference type="GO" id="GO:0016757">
    <property type="term" value="F:glycosyltransferase activity"/>
    <property type="evidence" value="ECO:0007669"/>
    <property type="project" value="InterPro"/>
</dbReference>
<dbReference type="Pfam" id="PF13439">
    <property type="entry name" value="Glyco_transf_4"/>
    <property type="match status" value="1"/>
</dbReference>
<evidence type="ECO:0008006" key="5">
    <source>
        <dbReference type="Google" id="ProtNLM"/>
    </source>
</evidence>
<evidence type="ECO:0000259" key="2">
    <source>
        <dbReference type="Pfam" id="PF13439"/>
    </source>
</evidence>
<sequence>MKIAFLLTDITRNGGVQSAVKELINGLPSSYEITIISLVKTDNTDKIILDLNKHVEIIYLFNYEFQFVKKLPLIIFKLNKVLKRNVFDVVIANGIFYAIPLTFIKNKSKIIVWAHSSYDNSKKFGLNWLGKQLTYLYMDDLVVITENDLKKYAKDLLSKNVNIHQVYNLQRYKYLNSYSNLSKNILTIGSVTYIKGHDRIVNIAGRLFQEFPEWSWYICGDGPELKNLEQKLENLKVTNIKFLGNVDNVEEYYKNSSFFVLPSRSEGFGMVLLEAKMHGLPIISFECNGIVKEIFENNVNGYIVPDNDLEYFYNKIKQLISSQYTRKKFSDNTILNNEKFSENNILNTWINIIEGDANGF</sequence>
<reference evidence="3 4" key="1">
    <citation type="submission" date="2017-12" db="EMBL/GenBank/DDBJ databases">
        <title>Genomics of Macrococcus caseolyticus.</title>
        <authorList>
            <person name="MacFadyen A.C."/>
            <person name="Paterson G.K."/>
        </authorList>
    </citation>
    <scope>NUCLEOTIDE SEQUENCE [LARGE SCALE GENOMIC DNA]</scope>
    <source>
        <strain evidence="3 4">5788_EF188</strain>
    </source>
</reference>
<evidence type="ECO:0000313" key="4">
    <source>
        <dbReference type="Proteomes" id="UP000233482"/>
    </source>
</evidence>